<evidence type="ECO:0000313" key="3">
    <source>
        <dbReference type="Proteomes" id="UP000095347"/>
    </source>
</evidence>
<dbReference type="RefSeq" id="WP_069958114.1">
    <property type="nucleotide sequence ID" value="NZ_MCGG01000027.1"/>
</dbReference>
<dbReference type="Proteomes" id="UP000095347">
    <property type="component" value="Unassembled WGS sequence"/>
</dbReference>
<reference evidence="3" key="1">
    <citation type="submission" date="2016-07" db="EMBL/GenBank/DDBJ databases">
        <authorList>
            <person name="Florea S."/>
            <person name="Webb J.S."/>
            <person name="Jaromczyk J."/>
            <person name="Schardl C.L."/>
        </authorList>
    </citation>
    <scope>NUCLEOTIDE SEQUENCE [LARGE SCALE GENOMIC DNA]</scope>
    <source>
        <strain evidence="3">MV-1</strain>
    </source>
</reference>
<accession>A0A1E5Q746</accession>
<organism evidence="2 3">
    <name type="scientific">Magnetovibrio blakemorei</name>
    <dbReference type="NCBI Taxonomy" id="28181"/>
    <lineage>
        <taxon>Bacteria</taxon>
        <taxon>Pseudomonadati</taxon>
        <taxon>Pseudomonadota</taxon>
        <taxon>Alphaproteobacteria</taxon>
        <taxon>Rhodospirillales</taxon>
        <taxon>Magnetovibrionaceae</taxon>
        <taxon>Magnetovibrio</taxon>
    </lineage>
</organism>
<dbReference type="AlphaFoldDB" id="A0A1E5Q746"/>
<evidence type="ECO:0000259" key="1">
    <source>
        <dbReference type="Pfam" id="PF06568"/>
    </source>
</evidence>
<evidence type="ECO:0000313" key="2">
    <source>
        <dbReference type="EMBL" id="OEJ66908.1"/>
    </source>
</evidence>
<dbReference type="Pfam" id="PF06568">
    <property type="entry name" value="YjiS-like"/>
    <property type="match status" value="1"/>
</dbReference>
<gene>
    <name evidence="2" type="ORF">BEN30_10950</name>
</gene>
<feature type="domain" description="YjiS-like" evidence="1">
    <location>
        <begin position="32"/>
        <end position="67"/>
    </location>
</feature>
<dbReference type="EMBL" id="MCGG01000027">
    <property type="protein sequence ID" value="OEJ66908.1"/>
    <property type="molecule type" value="Genomic_DNA"/>
</dbReference>
<dbReference type="InterPro" id="IPR009506">
    <property type="entry name" value="YjiS-like"/>
</dbReference>
<proteinExistence type="predicted"/>
<name>A0A1E5Q746_9PROT</name>
<sequence length="83" mass="9526">MNYNTITCCDDMCDVSAKTMTQQLFGTRVAALVDWVKRAYDVYRQRRHLAHLSARELSDLGITRAQAQFESARPFWDLPNDAA</sequence>
<keyword evidence="3" id="KW-1185">Reference proteome</keyword>
<protein>
    <recommendedName>
        <fullName evidence="1">YjiS-like domain-containing protein</fullName>
    </recommendedName>
</protein>
<dbReference type="OrthoDB" id="8096613at2"/>
<comment type="caution">
    <text evidence="2">The sequence shown here is derived from an EMBL/GenBank/DDBJ whole genome shotgun (WGS) entry which is preliminary data.</text>
</comment>